<keyword evidence="1" id="KW-1133">Transmembrane helix</keyword>
<dbReference type="Proteomes" id="UP000247569">
    <property type="component" value="Unassembled WGS sequence"/>
</dbReference>
<organism evidence="2 3">
    <name type="scientific">Nocardia tenerifensis</name>
    <dbReference type="NCBI Taxonomy" id="228006"/>
    <lineage>
        <taxon>Bacteria</taxon>
        <taxon>Bacillati</taxon>
        <taxon>Actinomycetota</taxon>
        <taxon>Actinomycetes</taxon>
        <taxon>Mycobacteriales</taxon>
        <taxon>Nocardiaceae</taxon>
        <taxon>Nocardia</taxon>
    </lineage>
</organism>
<protein>
    <submittedName>
        <fullName evidence="2">Uncharacterized protein</fullName>
    </submittedName>
</protein>
<keyword evidence="3" id="KW-1185">Reference proteome</keyword>
<sequence>MEDRPGGPLQRNRWFWSVGERMEMSAVTVALLVGFVCCALVIRALGERGAARGPRAVVVETDDRAGWRGTETGRSNA</sequence>
<dbReference type="EMBL" id="QJKF01000005">
    <property type="protein sequence ID" value="PXX64082.1"/>
    <property type="molecule type" value="Genomic_DNA"/>
</dbReference>
<name>A0A318JZB7_9NOCA</name>
<feature type="transmembrane region" description="Helical" evidence="1">
    <location>
        <begin position="24"/>
        <end position="45"/>
    </location>
</feature>
<proteinExistence type="predicted"/>
<keyword evidence="1" id="KW-0472">Membrane</keyword>
<accession>A0A318JZB7</accession>
<evidence type="ECO:0000313" key="3">
    <source>
        <dbReference type="Proteomes" id="UP000247569"/>
    </source>
</evidence>
<dbReference type="AlphaFoldDB" id="A0A318JZB7"/>
<reference evidence="2 3" key="1">
    <citation type="submission" date="2018-05" db="EMBL/GenBank/DDBJ databases">
        <title>Genomic Encyclopedia of Type Strains, Phase IV (KMG-IV): sequencing the most valuable type-strain genomes for metagenomic binning, comparative biology and taxonomic classification.</title>
        <authorList>
            <person name="Goeker M."/>
        </authorList>
    </citation>
    <scope>NUCLEOTIDE SEQUENCE [LARGE SCALE GENOMIC DNA]</scope>
    <source>
        <strain evidence="2 3">DSM 44704</strain>
    </source>
</reference>
<keyword evidence="1" id="KW-0812">Transmembrane</keyword>
<gene>
    <name evidence="2" type="ORF">DFR70_105264</name>
</gene>
<evidence type="ECO:0000256" key="1">
    <source>
        <dbReference type="SAM" id="Phobius"/>
    </source>
</evidence>
<evidence type="ECO:0000313" key="2">
    <source>
        <dbReference type="EMBL" id="PXX64082.1"/>
    </source>
</evidence>
<comment type="caution">
    <text evidence="2">The sequence shown here is derived from an EMBL/GenBank/DDBJ whole genome shotgun (WGS) entry which is preliminary data.</text>
</comment>